<dbReference type="Proteomes" id="UP000320314">
    <property type="component" value="Unassembled WGS sequence"/>
</dbReference>
<gene>
    <name evidence="1" type="ORF">FJU11_13680</name>
</gene>
<organism evidence="1 2">
    <name type="scientific">Pararhizobium mangrovi</name>
    <dbReference type="NCBI Taxonomy" id="2590452"/>
    <lineage>
        <taxon>Bacteria</taxon>
        <taxon>Pseudomonadati</taxon>
        <taxon>Pseudomonadota</taxon>
        <taxon>Alphaproteobacteria</taxon>
        <taxon>Hyphomicrobiales</taxon>
        <taxon>Rhizobiaceae</taxon>
        <taxon>Rhizobium/Agrobacterium group</taxon>
        <taxon>Pararhizobium</taxon>
    </lineage>
</organism>
<proteinExistence type="predicted"/>
<dbReference type="EMBL" id="VHLH01000026">
    <property type="protein sequence ID" value="TPW26851.1"/>
    <property type="molecule type" value="Genomic_DNA"/>
</dbReference>
<reference evidence="1 2" key="1">
    <citation type="submission" date="2019-06" db="EMBL/GenBank/DDBJ databases">
        <authorList>
            <person name="Li M."/>
        </authorList>
    </citation>
    <scope>NUCLEOTIDE SEQUENCE [LARGE SCALE GENOMIC DNA]</scope>
    <source>
        <strain evidence="1 2">BGMRC6574</strain>
    </source>
</reference>
<dbReference type="OrthoDB" id="9956898at2"/>
<sequence>MSKPVFCNSVQGNKHRAHQWINTTTLEAMFGVQCNVRWGCWAHVVEGKTVLLFDTEDAAKAKAKELSKPAREA</sequence>
<keyword evidence="2" id="KW-1185">Reference proteome</keyword>
<dbReference type="RefSeq" id="WP_141167631.1">
    <property type="nucleotide sequence ID" value="NZ_VHLH01000026.1"/>
</dbReference>
<evidence type="ECO:0000313" key="2">
    <source>
        <dbReference type="Proteomes" id="UP000320314"/>
    </source>
</evidence>
<comment type="caution">
    <text evidence="1">The sequence shown here is derived from an EMBL/GenBank/DDBJ whole genome shotgun (WGS) entry which is preliminary data.</text>
</comment>
<name>A0A506U0W5_9HYPH</name>
<accession>A0A506U0W5</accession>
<protein>
    <submittedName>
        <fullName evidence="1">Uncharacterized protein</fullName>
    </submittedName>
</protein>
<evidence type="ECO:0000313" key="1">
    <source>
        <dbReference type="EMBL" id="TPW26851.1"/>
    </source>
</evidence>
<dbReference type="AlphaFoldDB" id="A0A506U0W5"/>